<evidence type="ECO:0000313" key="1">
    <source>
        <dbReference type="EMBL" id="CAH9072208.1"/>
    </source>
</evidence>
<dbReference type="Proteomes" id="UP001152523">
    <property type="component" value="Unassembled WGS sequence"/>
</dbReference>
<organism evidence="1 2">
    <name type="scientific">Cuscuta epithymum</name>
    <dbReference type="NCBI Taxonomy" id="186058"/>
    <lineage>
        <taxon>Eukaryota</taxon>
        <taxon>Viridiplantae</taxon>
        <taxon>Streptophyta</taxon>
        <taxon>Embryophyta</taxon>
        <taxon>Tracheophyta</taxon>
        <taxon>Spermatophyta</taxon>
        <taxon>Magnoliopsida</taxon>
        <taxon>eudicotyledons</taxon>
        <taxon>Gunneridae</taxon>
        <taxon>Pentapetalae</taxon>
        <taxon>asterids</taxon>
        <taxon>lamiids</taxon>
        <taxon>Solanales</taxon>
        <taxon>Convolvulaceae</taxon>
        <taxon>Cuscuteae</taxon>
        <taxon>Cuscuta</taxon>
        <taxon>Cuscuta subgen. Cuscuta</taxon>
    </lineage>
</organism>
<accession>A0AAV0CCB0</accession>
<dbReference type="AlphaFoldDB" id="A0AAV0CCB0"/>
<protein>
    <submittedName>
        <fullName evidence="1">Uncharacterized protein</fullName>
    </submittedName>
</protein>
<gene>
    <name evidence="1" type="ORF">CEPIT_LOCUS4240</name>
</gene>
<keyword evidence="2" id="KW-1185">Reference proteome</keyword>
<dbReference type="EMBL" id="CAMAPF010000021">
    <property type="protein sequence ID" value="CAH9072208.1"/>
    <property type="molecule type" value="Genomic_DNA"/>
</dbReference>
<name>A0AAV0CCB0_9ASTE</name>
<proteinExistence type="predicted"/>
<comment type="caution">
    <text evidence="1">The sequence shown here is derived from an EMBL/GenBank/DDBJ whole genome shotgun (WGS) entry which is preliminary data.</text>
</comment>
<evidence type="ECO:0000313" key="2">
    <source>
        <dbReference type="Proteomes" id="UP001152523"/>
    </source>
</evidence>
<sequence length="116" mass="13005">MAHLPFEQSPSVTHFCRNPPKRIPPFSSPSIFLFAGQGSFAHCGCFSCKMEISLLSRLCFGFESSLHLPKLPSLQSSADSRSSCSRSLEVRQRNSLAYNHYSESEPSIKEEETYIV</sequence>
<reference evidence="1" key="1">
    <citation type="submission" date="2022-07" db="EMBL/GenBank/DDBJ databases">
        <authorList>
            <person name="Macas J."/>
            <person name="Novak P."/>
            <person name="Neumann P."/>
        </authorList>
    </citation>
    <scope>NUCLEOTIDE SEQUENCE</scope>
</reference>